<evidence type="ECO:0000313" key="2">
    <source>
        <dbReference type="Proteomes" id="UP000304947"/>
    </source>
</evidence>
<reference evidence="1 2" key="1">
    <citation type="submission" date="2018-10" db="EMBL/GenBank/DDBJ databases">
        <title>Fifty Aureobasidium pullulans genomes reveal a recombining polyextremotolerant generalist.</title>
        <authorList>
            <person name="Gostincar C."/>
            <person name="Turk M."/>
            <person name="Zajc J."/>
            <person name="Gunde-Cimerman N."/>
        </authorList>
    </citation>
    <scope>NUCLEOTIDE SEQUENCE [LARGE SCALE GENOMIC DNA]</scope>
    <source>
        <strain evidence="1 2">EXF-3380</strain>
    </source>
</reference>
<name>A0A4T0D9U7_AURPU</name>
<gene>
    <name evidence="1" type="ORF">D6C83_03847</name>
</gene>
<proteinExistence type="predicted"/>
<accession>A0A4T0D9U7</accession>
<dbReference type="AlphaFoldDB" id="A0A4T0D9U7"/>
<sequence length="97" mass="10847">MSCSFSYVGDVLAKKAHTHSLPLDMLWHSIPLCQVILSLVLNDSLYSPALWPCSRAKLASGCQFILLHDFHEHVCADVYAMCCIYGLMTNTIERVAM</sequence>
<protein>
    <submittedName>
        <fullName evidence="1">Uncharacterized protein</fullName>
    </submittedName>
</protein>
<dbReference type="Proteomes" id="UP000304947">
    <property type="component" value="Unassembled WGS sequence"/>
</dbReference>
<comment type="caution">
    <text evidence="1">The sequence shown here is derived from an EMBL/GenBank/DDBJ whole genome shotgun (WGS) entry which is preliminary data.</text>
</comment>
<organism evidence="1 2">
    <name type="scientific">Aureobasidium pullulans</name>
    <name type="common">Black yeast</name>
    <name type="synonym">Pullularia pullulans</name>
    <dbReference type="NCBI Taxonomy" id="5580"/>
    <lineage>
        <taxon>Eukaryota</taxon>
        <taxon>Fungi</taxon>
        <taxon>Dikarya</taxon>
        <taxon>Ascomycota</taxon>
        <taxon>Pezizomycotina</taxon>
        <taxon>Dothideomycetes</taxon>
        <taxon>Dothideomycetidae</taxon>
        <taxon>Dothideales</taxon>
        <taxon>Saccotheciaceae</taxon>
        <taxon>Aureobasidium</taxon>
    </lineage>
</organism>
<evidence type="ECO:0000313" key="1">
    <source>
        <dbReference type="EMBL" id="TIA57289.1"/>
    </source>
</evidence>
<dbReference type="EMBL" id="QZBU01001018">
    <property type="protein sequence ID" value="TIA57289.1"/>
    <property type="molecule type" value="Genomic_DNA"/>
</dbReference>